<sequence>MPTRGKPGKPASFVYHQFIRLDDTRSRGDKNYRL</sequence>
<reference evidence="2" key="1">
    <citation type="submission" date="2020-02" db="EMBL/GenBank/DDBJ databases">
        <authorList>
            <person name="Scholz U."/>
            <person name="Mascher M."/>
            <person name="Fiebig A."/>
        </authorList>
    </citation>
    <scope>NUCLEOTIDE SEQUENCE</scope>
</reference>
<keyword evidence="3" id="KW-1185">Reference proteome</keyword>
<evidence type="ECO:0000313" key="1">
    <source>
        <dbReference type="EMBL" id="CAA2615802.1"/>
    </source>
</evidence>
<protein>
    <submittedName>
        <fullName evidence="2">Uncharacterized protein</fullName>
    </submittedName>
</protein>
<evidence type="ECO:0000313" key="3">
    <source>
        <dbReference type="Proteomes" id="UP000663760"/>
    </source>
</evidence>
<organism evidence="2 3">
    <name type="scientific">Spirodela intermedia</name>
    <name type="common">Intermediate duckweed</name>
    <dbReference type="NCBI Taxonomy" id="51605"/>
    <lineage>
        <taxon>Eukaryota</taxon>
        <taxon>Viridiplantae</taxon>
        <taxon>Streptophyta</taxon>
        <taxon>Embryophyta</taxon>
        <taxon>Tracheophyta</taxon>
        <taxon>Spermatophyta</taxon>
        <taxon>Magnoliopsida</taxon>
        <taxon>Liliopsida</taxon>
        <taxon>Araceae</taxon>
        <taxon>Lemnoideae</taxon>
        <taxon>Spirodela</taxon>
    </lineage>
</organism>
<dbReference type="EMBL" id="LR743589">
    <property type="protein sequence ID" value="CAA2615802.1"/>
    <property type="molecule type" value="Genomic_DNA"/>
</dbReference>
<accession>A0A7I8K363</accession>
<proteinExistence type="predicted"/>
<gene>
    <name evidence="1" type="ORF">SI7747_02002048</name>
    <name evidence="2" type="ORF">SI8410_02002224</name>
</gene>
<name>A0A7I8K363_SPIIN</name>
<dbReference type="Proteomes" id="UP000663760">
    <property type="component" value="Chromosome 2"/>
</dbReference>
<dbReference type="EMBL" id="LR746265">
    <property type="protein sequence ID" value="CAA7390796.1"/>
    <property type="molecule type" value="Genomic_DNA"/>
</dbReference>
<evidence type="ECO:0000313" key="2">
    <source>
        <dbReference type="EMBL" id="CAA7390796.1"/>
    </source>
</evidence>
<dbReference type="AlphaFoldDB" id="A0A7I8K363"/>